<dbReference type="InterPro" id="IPR004367">
    <property type="entry name" value="Cyclin_C-dom"/>
</dbReference>
<dbReference type="SUPFAM" id="SSF47954">
    <property type="entry name" value="Cyclin-like"/>
    <property type="match status" value="1"/>
</dbReference>
<organism evidence="4 5">
    <name type="scientific">Taxus chinensis</name>
    <name type="common">Chinese yew</name>
    <name type="synonym">Taxus wallichiana var. chinensis</name>
    <dbReference type="NCBI Taxonomy" id="29808"/>
    <lineage>
        <taxon>Eukaryota</taxon>
        <taxon>Viridiplantae</taxon>
        <taxon>Streptophyta</taxon>
        <taxon>Embryophyta</taxon>
        <taxon>Tracheophyta</taxon>
        <taxon>Spermatophyta</taxon>
        <taxon>Pinopsida</taxon>
        <taxon>Pinidae</taxon>
        <taxon>Conifers II</taxon>
        <taxon>Cupressales</taxon>
        <taxon>Taxaceae</taxon>
        <taxon>Taxus</taxon>
    </lineage>
</organism>
<reference evidence="4 5" key="1">
    <citation type="journal article" date="2021" name="Nat. Plants">
        <title>The Taxus genome provides insights into paclitaxel biosynthesis.</title>
        <authorList>
            <person name="Xiong X."/>
            <person name="Gou J."/>
            <person name="Liao Q."/>
            <person name="Li Y."/>
            <person name="Zhou Q."/>
            <person name="Bi G."/>
            <person name="Li C."/>
            <person name="Du R."/>
            <person name="Wang X."/>
            <person name="Sun T."/>
            <person name="Guo L."/>
            <person name="Liang H."/>
            <person name="Lu P."/>
            <person name="Wu Y."/>
            <person name="Zhang Z."/>
            <person name="Ro D.K."/>
            <person name="Shang Y."/>
            <person name="Huang S."/>
            <person name="Yan J."/>
        </authorList>
    </citation>
    <scope>NUCLEOTIDE SEQUENCE [LARGE SCALE GENOMIC DNA]</scope>
    <source>
        <strain evidence="4">Ta-2019</strain>
    </source>
</reference>
<dbReference type="Gene3D" id="1.10.472.10">
    <property type="entry name" value="Cyclin-like"/>
    <property type="match status" value="1"/>
</dbReference>
<gene>
    <name evidence="4" type="ORF">KI387_024735</name>
</gene>
<accession>A0AA38G691</accession>
<evidence type="ECO:0008006" key="6">
    <source>
        <dbReference type="Google" id="ProtNLM"/>
    </source>
</evidence>
<dbReference type="EMBL" id="JAHRHJ020000005">
    <property type="protein sequence ID" value="KAH9316108.1"/>
    <property type="molecule type" value="Genomic_DNA"/>
</dbReference>
<comment type="caution">
    <text evidence="4">The sequence shown here is derived from an EMBL/GenBank/DDBJ whole genome shotgun (WGS) entry which is preliminary data.</text>
</comment>
<feature type="domain" description="Cyclin-like" evidence="2">
    <location>
        <begin position="1"/>
        <end position="68"/>
    </location>
</feature>
<dbReference type="InterPro" id="IPR013763">
    <property type="entry name" value="Cyclin-like_dom"/>
</dbReference>
<dbReference type="Pfam" id="PF02984">
    <property type="entry name" value="Cyclin_C"/>
    <property type="match status" value="1"/>
</dbReference>
<feature type="signal peptide" evidence="1">
    <location>
        <begin position="1"/>
        <end position="19"/>
    </location>
</feature>
<dbReference type="Proteomes" id="UP000824469">
    <property type="component" value="Unassembled WGS sequence"/>
</dbReference>
<feature type="chain" id="PRO_5041208980" description="B-like cyclin" evidence="1">
    <location>
        <begin position="20"/>
        <end position="105"/>
    </location>
</feature>
<evidence type="ECO:0000256" key="1">
    <source>
        <dbReference type="SAM" id="SignalP"/>
    </source>
</evidence>
<keyword evidence="1" id="KW-0732">Signal</keyword>
<evidence type="ECO:0000313" key="4">
    <source>
        <dbReference type="EMBL" id="KAH9316108.1"/>
    </source>
</evidence>
<protein>
    <recommendedName>
        <fullName evidence="6">B-like cyclin</fullName>
    </recommendedName>
</protein>
<evidence type="ECO:0000259" key="3">
    <source>
        <dbReference type="SMART" id="SM01332"/>
    </source>
</evidence>
<dbReference type="SMART" id="SM01332">
    <property type="entry name" value="Cyclin_C"/>
    <property type="match status" value="1"/>
</dbReference>
<dbReference type="SMART" id="SM00385">
    <property type="entry name" value="CYCLIN"/>
    <property type="match status" value="1"/>
</dbReference>
<evidence type="ECO:0000313" key="5">
    <source>
        <dbReference type="Proteomes" id="UP000824469"/>
    </source>
</evidence>
<feature type="domain" description="Cyclin C-terminal" evidence="3">
    <location>
        <begin position="1"/>
        <end position="99"/>
    </location>
</feature>
<sequence>MENLAFFLTELSLVQYVMAKFTPSLFAAAAVYTSRCTLKKEPIWNDLLKHHTGYSEADLMECVRLMVKYQRNSAENKSKGVQNKYSTPELNFVALLTPAKLPSWT</sequence>
<name>A0AA38G691_TAXCH</name>
<dbReference type="InterPro" id="IPR036915">
    <property type="entry name" value="Cyclin-like_sf"/>
</dbReference>
<evidence type="ECO:0000259" key="2">
    <source>
        <dbReference type="SMART" id="SM00385"/>
    </source>
</evidence>
<dbReference type="OMA" id="AQCTLER"/>
<proteinExistence type="predicted"/>
<keyword evidence="5" id="KW-1185">Reference proteome</keyword>
<dbReference type="AlphaFoldDB" id="A0AA38G691"/>